<feature type="domain" description="RNase H type-1" evidence="1">
    <location>
        <begin position="223"/>
        <end position="353"/>
    </location>
</feature>
<dbReference type="InterPro" id="IPR002156">
    <property type="entry name" value="RNaseH_domain"/>
</dbReference>
<sequence length="381" mass="43330">MDTIFGFGLMIGCRGLGFLRIMLLLLCQRDLWFRVLVVIYQMESGTLPNLVRFFLGQLCIELLAFIWEEGIVFQIGAFWGGDFSVKFAYEGQLKSVNSSLWNWRFIWNLKLPPRIQHFLWILLHGKVLTNASCLRCQGGMEDVDHLVRGCRDSIVVWEDNFKGISSSAHFLGNLEDWFSVGLRNSKFVYDNVPSYLHFAVLLCQLNETSRNIKFVTVAWVPPDEGFVKLNVDGGCVVDEGTNYAGGVVRDHSKNWLGGFVLNKGIGTGIEAELWGLFEGLNMVWRKDFHKVIVETDSMSIVQFIEKDSNPNYPMFSLIQTCKRPIATDWNCNVKHVYREANMVADGIAKMGCSMDFGVLFFEEPPPIILDIFDNDARGLFA</sequence>
<reference evidence="2" key="1">
    <citation type="journal article" date="2023" name="Plant J.">
        <title>Genome sequences and population genomics provide insights into the demographic history, inbreeding, and mutation load of two 'living fossil' tree species of Dipteronia.</title>
        <authorList>
            <person name="Feng Y."/>
            <person name="Comes H.P."/>
            <person name="Chen J."/>
            <person name="Zhu S."/>
            <person name="Lu R."/>
            <person name="Zhang X."/>
            <person name="Li P."/>
            <person name="Qiu J."/>
            <person name="Olsen K.M."/>
            <person name="Qiu Y."/>
        </authorList>
    </citation>
    <scope>NUCLEOTIDE SEQUENCE</scope>
    <source>
        <strain evidence="2">KIB01</strain>
    </source>
</reference>
<evidence type="ECO:0000313" key="3">
    <source>
        <dbReference type="Proteomes" id="UP001280121"/>
    </source>
</evidence>
<accession>A0AAD9XH98</accession>
<dbReference type="InterPro" id="IPR044730">
    <property type="entry name" value="RNase_H-like_dom_plant"/>
</dbReference>
<dbReference type="CDD" id="cd06222">
    <property type="entry name" value="RNase_H_like"/>
    <property type="match status" value="1"/>
</dbReference>
<organism evidence="2 3">
    <name type="scientific">Dipteronia dyeriana</name>
    <dbReference type="NCBI Taxonomy" id="168575"/>
    <lineage>
        <taxon>Eukaryota</taxon>
        <taxon>Viridiplantae</taxon>
        <taxon>Streptophyta</taxon>
        <taxon>Embryophyta</taxon>
        <taxon>Tracheophyta</taxon>
        <taxon>Spermatophyta</taxon>
        <taxon>Magnoliopsida</taxon>
        <taxon>eudicotyledons</taxon>
        <taxon>Gunneridae</taxon>
        <taxon>Pentapetalae</taxon>
        <taxon>rosids</taxon>
        <taxon>malvids</taxon>
        <taxon>Sapindales</taxon>
        <taxon>Sapindaceae</taxon>
        <taxon>Hippocastanoideae</taxon>
        <taxon>Acereae</taxon>
        <taxon>Dipteronia</taxon>
    </lineage>
</organism>
<gene>
    <name evidence="2" type="ORF">Ddye_006039</name>
</gene>
<evidence type="ECO:0000259" key="1">
    <source>
        <dbReference type="PROSITE" id="PS50879"/>
    </source>
</evidence>
<dbReference type="GO" id="GO:0003676">
    <property type="term" value="F:nucleic acid binding"/>
    <property type="evidence" value="ECO:0007669"/>
    <property type="project" value="InterPro"/>
</dbReference>
<dbReference type="PANTHER" id="PTHR47723">
    <property type="entry name" value="OS05G0353850 PROTEIN"/>
    <property type="match status" value="1"/>
</dbReference>
<dbReference type="EMBL" id="JANJYI010000002">
    <property type="protein sequence ID" value="KAK2659506.1"/>
    <property type="molecule type" value="Genomic_DNA"/>
</dbReference>
<dbReference type="SUPFAM" id="SSF53098">
    <property type="entry name" value="Ribonuclease H-like"/>
    <property type="match status" value="1"/>
</dbReference>
<dbReference type="Pfam" id="PF13456">
    <property type="entry name" value="RVT_3"/>
    <property type="match status" value="1"/>
</dbReference>
<dbReference type="Gene3D" id="3.30.420.10">
    <property type="entry name" value="Ribonuclease H-like superfamily/Ribonuclease H"/>
    <property type="match status" value="1"/>
</dbReference>
<comment type="caution">
    <text evidence="2">The sequence shown here is derived from an EMBL/GenBank/DDBJ whole genome shotgun (WGS) entry which is preliminary data.</text>
</comment>
<dbReference type="AlphaFoldDB" id="A0AAD9XH98"/>
<dbReference type="PANTHER" id="PTHR47723:SF19">
    <property type="entry name" value="POLYNUCLEOTIDYL TRANSFERASE, RIBONUCLEASE H-LIKE SUPERFAMILY PROTEIN"/>
    <property type="match status" value="1"/>
</dbReference>
<dbReference type="InterPro" id="IPR012337">
    <property type="entry name" value="RNaseH-like_sf"/>
</dbReference>
<dbReference type="InterPro" id="IPR053151">
    <property type="entry name" value="RNase_H-like"/>
</dbReference>
<protein>
    <recommendedName>
        <fullName evidence="1">RNase H type-1 domain-containing protein</fullName>
    </recommendedName>
</protein>
<dbReference type="Pfam" id="PF13966">
    <property type="entry name" value="zf-RVT"/>
    <property type="match status" value="1"/>
</dbReference>
<name>A0AAD9XH98_9ROSI</name>
<evidence type="ECO:0000313" key="2">
    <source>
        <dbReference type="EMBL" id="KAK2659506.1"/>
    </source>
</evidence>
<dbReference type="PROSITE" id="PS50879">
    <property type="entry name" value="RNASE_H_1"/>
    <property type="match status" value="1"/>
</dbReference>
<dbReference type="GO" id="GO:0004523">
    <property type="term" value="F:RNA-DNA hybrid ribonuclease activity"/>
    <property type="evidence" value="ECO:0007669"/>
    <property type="project" value="InterPro"/>
</dbReference>
<dbReference type="InterPro" id="IPR026960">
    <property type="entry name" value="RVT-Znf"/>
</dbReference>
<dbReference type="Proteomes" id="UP001280121">
    <property type="component" value="Unassembled WGS sequence"/>
</dbReference>
<keyword evidence="3" id="KW-1185">Reference proteome</keyword>
<proteinExistence type="predicted"/>
<dbReference type="InterPro" id="IPR036397">
    <property type="entry name" value="RNaseH_sf"/>
</dbReference>